<gene>
    <name evidence="2" type="primary">Cnig_chr_II.g5306</name>
    <name evidence="2" type="ORF">B9Z55_005306</name>
</gene>
<feature type="region of interest" description="Disordered" evidence="1">
    <location>
        <begin position="134"/>
        <end position="162"/>
    </location>
</feature>
<evidence type="ECO:0000256" key="1">
    <source>
        <dbReference type="SAM" id="MobiDB-lite"/>
    </source>
</evidence>
<feature type="compositionally biased region" description="Polar residues" evidence="1">
    <location>
        <begin position="152"/>
        <end position="162"/>
    </location>
</feature>
<dbReference type="AlphaFoldDB" id="A0A2G5V127"/>
<feature type="compositionally biased region" description="Acidic residues" evidence="1">
    <location>
        <begin position="141"/>
        <end position="151"/>
    </location>
</feature>
<dbReference type="Proteomes" id="UP000230233">
    <property type="component" value="Chromosome II"/>
</dbReference>
<accession>A0A2G5V127</accession>
<keyword evidence="3" id="KW-1185">Reference proteome</keyword>
<protein>
    <submittedName>
        <fullName evidence="2">Uncharacterized protein</fullName>
    </submittedName>
</protein>
<comment type="caution">
    <text evidence="2">The sequence shown here is derived from an EMBL/GenBank/DDBJ whole genome shotgun (WGS) entry which is preliminary data.</text>
</comment>
<reference evidence="3" key="1">
    <citation type="submission" date="2017-10" db="EMBL/GenBank/DDBJ databases">
        <title>Rapid genome shrinkage in a self-fertile nematode reveals novel sperm competition proteins.</title>
        <authorList>
            <person name="Yin D."/>
            <person name="Schwarz E.M."/>
            <person name="Thomas C.G."/>
            <person name="Felde R.L."/>
            <person name="Korf I.F."/>
            <person name="Cutter A.D."/>
            <person name="Schartner C.M."/>
            <person name="Ralston E.J."/>
            <person name="Meyer B.J."/>
            <person name="Haag E.S."/>
        </authorList>
    </citation>
    <scope>NUCLEOTIDE SEQUENCE [LARGE SCALE GENOMIC DNA]</scope>
    <source>
        <strain evidence="3">JU1422</strain>
    </source>
</reference>
<dbReference type="OrthoDB" id="5824852at2759"/>
<evidence type="ECO:0000313" key="3">
    <source>
        <dbReference type="Proteomes" id="UP000230233"/>
    </source>
</evidence>
<name>A0A2G5V127_9PELO</name>
<organism evidence="2 3">
    <name type="scientific">Caenorhabditis nigoni</name>
    <dbReference type="NCBI Taxonomy" id="1611254"/>
    <lineage>
        <taxon>Eukaryota</taxon>
        <taxon>Metazoa</taxon>
        <taxon>Ecdysozoa</taxon>
        <taxon>Nematoda</taxon>
        <taxon>Chromadorea</taxon>
        <taxon>Rhabditida</taxon>
        <taxon>Rhabditina</taxon>
        <taxon>Rhabditomorpha</taxon>
        <taxon>Rhabditoidea</taxon>
        <taxon>Rhabditidae</taxon>
        <taxon>Peloderinae</taxon>
        <taxon>Caenorhabditis</taxon>
    </lineage>
</organism>
<evidence type="ECO:0000313" key="2">
    <source>
        <dbReference type="EMBL" id="PIC45206.1"/>
    </source>
</evidence>
<proteinExistence type="predicted"/>
<dbReference type="EMBL" id="PDUG01000002">
    <property type="protein sequence ID" value="PIC45206.1"/>
    <property type="molecule type" value="Genomic_DNA"/>
</dbReference>
<sequence length="202" mass="22597">MLERRHQLTINHLAVAFDTFSGRIVAMCFIYCITYNREEPSSCAFGFFKANDSEENTSWSTDSNGVRLVGCRSLRPLIRSSTRIQLRSDYEPIGETDNIMVVETERTELDGSVPSLVSGPSTFLHFPSSPAPTYSFHDDDSASSEDDDSEDPTITPSNWRHSSPTLSICTPILTARRSNSYSSIPTIDRTISEDSMLVIKRL</sequence>